<evidence type="ECO:0000313" key="10">
    <source>
        <dbReference type="Proteomes" id="UP000033140"/>
    </source>
</evidence>
<keyword evidence="4" id="KW-0862">Zinc</keyword>
<feature type="domain" description="BRCT" evidence="8">
    <location>
        <begin position="12"/>
        <end position="85"/>
    </location>
</feature>
<accession>A0A0E9NRK3</accession>
<dbReference type="SUPFAM" id="SSF57850">
    <property type="entry name" value="RING/U-box"/>
    <property type="match status" value="1"/>
</dbReference>
<dbReference type="OMA" id="PMKRHNI"/>
<feature type="region of interest" description="Disordered" evidence="6">
    <location>
        <begin position="527"/>
        <end position="572"/>
    </location>
</feature>
<dbReference type="InterPro" id="IPR036420">
    <property type="entry name" value="BRCT_dom_sf"/>
</dbReference>
<dbReference type="PANTHER" id="PTHR13561">
    <property type="entry name" value="DNA REPLICATION REGULATOR DPB11-RELATED"/>
    <property type="match status" value="1"/>
</dbReference>
<evidence type="ECO:0000256" key="6">
    <source>
        <dbReference type="SAM" id="MobiDB-lite"/>
    </source>
</evidence>
<dbReference type="InterPro" id="IPR001841">
    <property type="entry name" value="Znf_RING"/>
</dbReference>
<feature type="domain" description="BRCT" evidence="8">
    <location>
        <begin position="331"/>
        <end position="426"/>
    </location>
</feature>
<dbReference type="SMART" id="SM00292">
    <property type="entry name" value="BRCT"/>
    <property type="match status" value="5"/>
</dbReference>
<protein>
    <recommendedName>
        <fullName evidence="11">RING-type E3 ubiquitin transferase BRCA1</fullName>
    </recommendedName>
</protein>
<reference evidence="9 10" key="3">
    <citation type="journal article" date="2015" name="Genome Announc.">
        <title>Draft Genome Sequence of the Archiascomycetous Yeast Saitoella complicata.</title>
        <authorList>
            <person name="Yamauchi K."/>
            <person name="Kondo S."/>
            <person name="Hamamoto M."/>
            <person name="Takahashi Y."/>
            <person name="Ogura Y."/>
            <person name="Hayashi T."/>
            <person name="Nishida H."/>
        </authorList>
    </citation>
    <scope>NUCLEOTIDE SEQUENCE [LARGE SCALE GENOMIC DNA]</scope>
    <source>
        <strain evidence="9 10">NRRL Y-17804</strain>
    </source>
</reference>
<dbReference type="InterPro" id="IPR017907">
    <property type="entry name" value="Znf_RING_CS"/>
</dbReference>
<evidence type="ECO:0000256" key="1">
    <source>
        <dbReference type="ARBA" id="ARBA00022723"/>
    </source>
</evidence>
<dbReference type="GO" id="GO:0008270">
    <property type="term" value="F:zinc ion binding"/>
    <property type="evidence" value="ECO:0007669"/>
    <property type="project" value="UniProtKB-KW"/>
</dbReference>
<reference evidence="9 10" key="2">
    <citation type="journal article" date="2014" name="J. Gen. Appl. Microbiol.">
        <title>The early diverging ascomycetous budding yeast Saitoella complicata has three histone deacetylases belonging to the Clr6, Hos2, and Rpd3 lineages.</title>
        <authorList>
            <person name="Nishida H."/>
            <person name="Matsumoto T."/>
            <person name="Kondo S."/>
            <person name="Hamamoto M."/>
            <person name="Yoshikawa H."/>
        </authorList>
    </citation>
    <scope>NUCLEOTIDE SEQUENCE [LARGE SCALE GENOMIC DNA]</scope>
    <source>
        <strain evidence="9 10">NRRL Y-17804</strain>
    </source>
</reference>
<feature type="domain" description="BRCT" evidence="8">
    <location>
        <begin position="438"/>
        <end position="521"/>
    </location>
</feature>
<comment type="caution">
    <text evidence="9">The sequence shown here is derived from an EMBL/GenBank/DDBJ whole genome shotgun (WGS) entry which is preliminary data.</text>
</comment>
<evidence type="ECO:0000256" key="4">
    <source>
        <dbReference type="ARBA" id="ARBA00022833"/>
    </source>
</evidence>
<keyword evidence="10" id="KW-1185">Reference proteome</keyword>
<dbReference type="InterPro" id="IPR059215">
    <property type="entry name" value="BRCT2_TopBP1-like"/>
</dbReference>
<dbReference type="AlphaFoldDB" id="A0A0E9NRK3"/>
<evidence type="ECO:0000256" key="3">
    <source>
        <dbReference type="ARBA" id="ARBA00022771"/>
    </source>
</evidence>
<dbReference type="PROSITE" id="PS00518">
    <property type="entry name" value="ZF_RING_1"/>
    <property type="match status" value="1"/>
</dbReference>
<dbReference type="CDD" id="cd18433">
    <property type="entry name" value="BRCT_Rad4_rpt3"/>
    <property type="match status" value="1"/>
</dbReference>
<feature type="region of interest" description="Disordered" evidence="6">
    <location>
        <begin position="287"/>
        <end position="330"/>
    </location>
</feature>
<proteinExistence type="predicted"/>
<dbReference type="CDD" id="cd17731">
    <property type="entry name" value="BRCT_TopBP1_rpt2_like"/>
    <property type="match status" value="1"/>
</dbReference>
<feature type="compositionally biased region" description="Polar residues" evidence="6">
    <location>
        <begin position="750"/>
        <end position="762"/>
    </location>
</feature>
<evidence type="ECO:0000256" key="2">
    <source>
        <dbReference type="ARBA" id="ARBA00022737"/>
    </source>
</evidence>
<feature type="region of interest" description="Disordered" evidence="6">
    <location>
        <begin position="218"/>
        <end position="265"/>
    </location>
</feature>
<feature type="compositionally biased region" description="Basic and acidic residues" evidence="6">
    <location>
        <begin position="776"/>
        <end position="792"/>
    </location>
</feature>
<feature type="compositionally biased region" description="Polar residues" evidence="6">
    <location>
        <begin position="245"/>
        <end position="261"/>
    </location>
</feature>
<evidence type="ECO:0000259" key="7">
    <source>
        <dbReference type="PROSITE" id="PS50089"/>
    </source>
</evidence>
<dbReference type="PANTHER" id="PTHR13561:SF20">
    <property type="entry name" value="DNA TOPOISOMERASE 2-BINDING PROTEIN 1"/>
    <property type="match status" value="1"/>
</dbReference>
<dbReference type="InterPro" id="IPR001357">
    <property type="entry name" value="BRCT_dom"/>
</dbReference>
<name>A0A0E9NRK3_SAICN</name>
<gene>
    <name evidence="9" type="ORF">G7K_6142-t1</name>
</gene>
<evidence type="ECO:0000313" key="9">
    <source>
        <dbReference type="EMBL" id="GAO52055.1"/>
    </source>
</evidence>
<evidence type="ECO:0008006" key="11">
    <source>
        <dbReference type="Google" id="ProtNLM"/>
    </source>
</evidence>
<dbReference type="Gene3D" id="3.30.40.10">
    <property type="entry name" value="Zinc/RING finger domain, C3HC4 (zinc finger)"/>
    <property type="match status" value="1"/>
</dbReference>
<feature type="region of interest" description="Disordered" evidence="6">
    <location>
        <begin position="746"/>
        <end position="792"/>
    </location>
</feature>
<dbReference type="GO" id="GO:0033314">
    <property type="term" value="P:mitotic DNA replication checkpoint signaling"/>
    <property type="evidence" value="ECO:0007669"/>
    <property type="project" value="TreeGrafter"/>
</dbReference>
<keyword evidence="2" id="KW-0677">Repeat</keyword>
<reference evidence="9 10" key="1">
    <citation type="journal article" date="2011" name="J. Gen. Appl. Microbiol.">
        <title>Draft genome sequencing of the enigmatic yeast Saitoella complicata.</title>
        <authorList>
            <person name="Nishida H."/>
            <person name="Hamamoto M."/>
            <person name="Sugiyama J."/>
        </authorList>
    </citation>
    <scope>NUCLEOTIDE SEQUENCE [LARGE SCALE GENOMIC DNA]</scope>
    <source>
        <strain evidence="9 10">NRRL Y-17804</strain>
    </source>
</reference>
<dbReference type="GO" id="GO:0007095">
    <property type="term" value="P:mitotic G2 DNA damage checkpoint signaling"/>
    <property type="evidence" value="ECO:0007669"/>
    <property type="project" value="TreeGrafter"/>
</dbReference>
<dbReference type="Gene3D" id="3.40.50.10190">
    <property type="entry name" value="BRCT domain"/>
    <property type="match status" value="5"/>
</dbReference>
<dbReference type="PROSITE" id="PS50172">
    <property type="entry name" value="BRCT"/>
    <property type="match status" value="5"/>
</dbReference>
<keyword evidence="3 5" id="KW-0863">Zinc-finger</keyword>
<evidence type="ECO:0000256" key="5">
    <source>
        <dbReference type="PROSITE-ProRule" id="PRU00175"/>
    </source>
</evidence>
<dbReference type="Pfam" id="PF00533">
    <property type="entry name" value="BRCT"/>
    <property type="match status" value="1"/>
</dbReference>
<keyword evidence="1" id="KW-0479">Metal-binding</keyword>
<dbReference type="STRING" id="698492.A0A0E9NRK3"/>
<dbReference type="Pfam" id="PF12738">
    <property type="entry name" value="PTCB-BRCT"/>
    <property type="match status" value="3"/>
</dbReference>
<sequence length="972" mass="107241">MRDRAAEYDLTRSARPLARVVLCCTSVPSDIRSLVVQQATKMGASYKADLTSDVTHLIAGDIMTPKYKFSTKHRLDVKLMKVEWIGAMYERWLEGEDINVEEYSEKFLLPPFLNLRICVTSLPPSDRQKLHSLITSNGGHYSPDLSKTCTHLIAASKEGKKYEYAVKWGIRIVGQEWVRDSLVRGAALSEELYSLDLPEEERGRGAWDKAIEKAEGLAPAKKRKQVSRVDEDEDDKPVLKKKRSQLSQSFLGSAPTSNKTTPAGAAPVDDLWKDIFHMKPLAASTPIKPQADAAWHSDDEEELDLSKVHPPPAYDESGTPALDEPEEEKQKEKGIWSGVYFYPWGFSEEKANILYIYLTSHGGHCVDTLSALPHDKPERSFVVVSHSVPIVDCPNVPSERATLVTEQWLERCVHFGRRVEIDDWVVSRPLVRTHIPGMKGLTIAMTGFTGVDLLHMSKLINILGASYSETLRRDTSALIALKAEGRKWKMAGEWGVRILSREWVEDVARKGEVLGVGRYAMDGLGGGELPKREVQPMGPPLMTREKQKERGSERRLEEGHSSRRLSMRMSDEDDEVIDKKKVRNATRARVLEGCTVCVSSKLSDMTSEYLAIAVSLGANTVQTFSAGAGITHLVHESSRHADAHPDFRAAKEAGCKIISPSWLFECRKKATKVDEAIFPHTHAFETDAKERVLADVGAKRAYSAPSAPVQDPRVASGIGNLAKLLQRNVTAGVLFDTAPKRVRGKLQGRATASITTHRSTSDPAPFDAAPNPLADEDARPSQDGVKYDDPDAQREKRRILMKLNGGVVDLTEHDDAGERGRSTREMSPETSSTRTDVPNIYTSMTARREGTVIPENAAVVDLTESPGLAALLQAANDVAHIDLSNESTEASPQLLRHPPPEPPSNKLSHIKCVICLESPTDLAATPCGHLFCDLCIRSAIQTTAGSGGKCPVCRRKLTVKQIIPLEIKLGRT</sequence>
<dbReference type="GO" id="GO:0006270">
    <property type="term" value="P:DNA replication initiation"/>
    <property type="evidence" value="ECO:0007669"/>
    <property type="project" value="TreeGrafter"/>
</dbReference>
<dbReference type="CDD" id="cd17723">
    <property type="entry name" value="BRCT_Rad4_rpt4"/>
    <property type="match status" value="1"/>
</dbReference>
<evidence type="ECO:0000259" key="8">
    <source>
        <dbReference type="PROSITE" id="PS50172"/>
    </source>
</evidence>
<feature type="domain" description="BRCT" evidence="8">
    <location>
        <begin position="107"/>
        <end position="195"/>
    </location>
</feature>
<dbReference type="Proteomes" id="UP000033140">
    <property type="component" value="Unassembled WGS sequence"/>
</dbReference>
<dbReference type="EMBL" id="BACD03000058">
    <property type="protein sequence ID" value="GAO52055.1"/>
    <property type="molecule type" value="Genomic_DNA"/>
</dbReference>
<feature type="domain" description="BRCT" evidence="8">
    <location>
        <begin position="586"/>
        <end position="680"/>
    </location>
</feature>
<dbReference type="SUPFAM" id="SSF52113">
    <property type="entry name" value="BRCT domain"/>
    <property type="match status" value="5"/>
</dbReference>
<dbReference type="Pfam" id="PF13920">
    <property type="entry name" value="zf-C3HC4_3"/>
    <property type="match status" value="1"/>
</dbReference>
<feature type="compositionally biased region" description="Basic and acidic residues" evidence="6">
    <location>
        <begin position="811"/>
        <end position="827"/>
    </location>
</feature>
<dbReference type="InterPro" id="IPR013083">
    <property type="entry name" value="Znf_RING/FYVE/PHD"/>
</dbReference>
<feature type="region of interest" description="Disordered" evidence="6">
    <location>
        <begin position="811"/>
        <end position="836"/>
    </location>
</feature>
<feature type="compositionally biased region" description="Basic and acidic residues" evidence="6">
    <location>
        <begin position="543"/>
        <end position="561"/>
    </location>
</feature>
<feature type="domain" description="RING-type" evidence="7">
    <location>
        <begin position="912"/>
        <end position="954"/>
    </location>
</feature>
<dbReference type="SMART" id="SM00184">
    <property type="entry name" value="RING"/>
    <property type="match status" value="1"/>
</dbReference>
<organism evidence="9 10">
    <name type="scientific">Saitoella complicata (strain BCRC 22490 / CBS 7301 / JCM 7358 / NBRC 10748 / NRRL Y-17804)</name>
    <dbReference type="NCBI Taxonomy" id="698492"/>
    <lineage>
        <taxon>Eukaryota</taxon>
        <taxon>Fungi</taxon>
        <taxon>Dikarya</taxon>
        <taxon>Ascomycota</taxon>
        <taxon>Taphrinomycotina</taxon>
        <taxon>Taphrinomycotina incertae sedis</taxon>
        <taxon>Saitoella</taxon>
    </lineage>
</organism>
<dbReference type="PROSITE" id="PS50089">
    <property type="entry name" value="ZF_RING_2"/>
    <property type="match status" value="1"/>
</dbReference>